<feature type="compositionally biased region" description="Basic residues" evidence="1">
    <location>
        <begin position="104"/>
        <end position="115"/>
    </location>
</feature>
<feature type="transmembrane region" description="Helical" evidence="2">
    <location>
        <begin position="57"/>
        <end position="78"/>
    </location>
</feature>
<keyword evidence="2" id="KW-0472">Membrane</keyword>
<organism evidence="3">
    <name type="scientific">bioreactor metagenome</name>
    <dbReference type="NCBI Taxonomy" id="1076179"/>
    <lineage>
        <taxon>unclassified sequences</taxon>
        <taxon>metagenomes</taxon>
        <taxon>ecological metagenomes</taxon>
    </lineage>
</organism>
<keyword evidence="2" id="KW-1133">Transmembrane helix</keyword>
<reference evidence="3" key="1">
    <citation type="submission" date="2019-08" db="EMBL/GenBank/DDBJ databases">
        <authorList>
            <person name="Kucharzyk K."/>
            <person name="Murdoch R.W."/>
            <person name="Higgins S."/>
            <person name="Loffler F."/>
        </authorList>
    </citation>
    <scope>NUCLEOTIDE SEQUENCE</scope>
</reference>
<keyword evidence="2" id="KW-0812">Transmembrane</keyword>
<comment type="caution">
    <text evidence="3">The sequence shown here is derived from an EMBL/GenBank/DDBJ whole genome shotgun (WGS) entry which is preliminary data.</text>
</comment>
<protein>
    <submittedName>
        <fullName evidence="3">Uncharacterized protein</fullName>
    </submittedName>
</protein>
<evidence type="ECO:0000256" key="1">
    <source>
        <dbReference type="SAM" id="MobiDB-lite"/>
    </source>
</evidence>
<feature type="transmembrane region" description="Helical" evidence="2">
    <location>
        <begin position="29"/>
        <end position="51"/>
    </location>
</feature>
<feature type="region of interest" description="Disordered" evidence="1">
    <location>
        <begin position="92"/>
        <end position="115"/>
    </location>
</feature>
<evidence type="ECO:0000313" key="3">
    <source>
        <dbReference type="EMBL" id="MPM78304.1"/>
    </source>
</evidence>
<proteinExistence type="predicted"/>
<accession>A0A645CN50</accession>
<gene>
    <name evidence="3" type="ORF">SDC9_125315</name>
</gene>
<evidence type="ECO:0000256" key="2">
    <source>
        <dbReference type="SAM" id="Phobius"/>
    </source>
</evidence>
<dbReference type="AlphaFoldDB" id="A0A645CN50"/>
<dbReference type="EMBL" id="VSSQ01028553">
    <property type="protein sequence ID" value="MPM78304.1"/>
    <property type="molecule type" value="Genomic_DNA"/>
</dbReference>
<sequence>MKKTFKRLIGKSINMFNHIRKIGERMLKITAQSAVVCCPVVLTLVIVNAILGVNIRFSYYLILAGLVTVCSSIILCAFKWEQIIAKPIKVSKKNVPAKTDRKTQRSIHRKRKRIS</sequence>
<name>A0A645CN50_9ZZZZ</name>